<evidence type="ECO:0000313" key="2">
    <source>
        <dbReference type="EMBL" id="MFC7615552.1"/>
    </source>
</evidence>
<dbReference type="EMBL" id="JBHTEY010000004">
    <property type="protein sequence ID" value="MFC7615552.1"/>
    <property type="molecule type" value="Genomic_DNA"/>
</dbReference>
<keyword evidence="1" id="KW-0732">Signal</keyword>
<reference evidence="3" key="1">
    <citation type="journal article" date="2019" name="Int. J. Syst. Evol. Microbiol.">
        <title>The Global Catalogue of Microorganisms (GCM) 10K type strain sequencing project: providing services to taxonomists for standard genome sequencing and annotation.</title>
        <authorList>
            <consortium name="The Broad Institute Genomics Platform"/>
            <consortium name="The Broad Institute Genome Sequencing Center for Infectious Disease"/>
            <person name="Wu L."/>
            <person name="Ma J."/>
        </authorList>
    </citation>
    <scope>NUCLEOTIDE SEQUENCE [LARGE SCALE GENOMIC DNA]</scope>
    <source>
        <strain evidence="3">JCM 17695</strain>
    </source>
</reference>
<comment type="caution">
    <text evidence="2">The sequence shown here is derived from an EMBL/GenBank/DDBJ whole genome shotgun (WGS) entry which is preliminary data.</text>
</comment>
<name>A0ABW2TP31_9PSEU</name>
<gene>
    <name evidence="2" type="ORF">ACFQV2_20655</name>
</gene>
<proteinExistence type="predicted"/>
<dbReference type="PROSITE" id="PS51318">
    <property type="entry name" value="TAT"/>
    <property type="match status" value="1"/>
</dbReference>
<dbReference type="InterPro" id="IPR006311">
    <property type="entry name" value="TAT_signal"/>
</dbReference>
<protein>
    <recommendedName>
        <fullName evidence="4">Secreted protein</fullName>
    </recommendedName>
</protein>
<evidence type="ECO:0000256" key="1">
    <source>
        <dbReference type="SAM" id="SignalP"/>
    </source>
</evidence>
<sequence>MSRRTLRRGITAAAIALTASGTMAVSAPAAQAAPLTPMERCQLGYSPNINYQMTQYGNATGINYPAGPNPPNGIYPGDVIKVVIDPAATVAIDYWGTRFGVDGHNSPAPSSFPFPGWPRFSALYRFNNNPGGWVASGNDPNPYNPHALRELTVCTHAPNIPVRLGVGINDDNLGDNSGYWRYWLKLWY</sequence>
<keyword evidence="3" id="KW-1185">Reference proteome</keyword>
<evidence type="ECO:0008006" key="4">
    <source>
        <dbReference type="Google" id="ProtNLM"/>
    </source>
</evidence>
<evidence type="ECO:0000313" key="3">
    <source>
        <dbReference type="Proteomes" id="UP001596512"/>
    </source>
</evidence>
<dbReference type="Proteomes" id="UP001596512">
    <property type="component" value="Unassembled WGS sequence"/>
</dbReference>
<organism evidence="2 3">
    <name type="scientific">Actinokineospora soli</name>
    <dbReference type="NCBI Taxonomy" id="1048753"/>
    <lineage>
        <taxon>Bacteria</taxon>
        <taxon>Bacillati</taxon>
        <taxon>Actinomycetota</taxon>
        <taxon>Actinomycetes</taxon>
        <taxon>Pseudonocardiales</taxon>
        <taxon>Pseudonocardiaceae</taxon>
        <taxon>Actinokineospora</taxon>
    </lineage>
</organism>
<feature type="chain" id="PRO_5045968281" description="Secreted protein" evidence="1">
    <location>
        <begin position="33"/>
        <end position="188"/>
    </location>
</feature>
<accession>A0ABW2TP31</accession>
<feature type="signal peptide" evidence="1">
    <location>
        <begin position="1"/>
        <end position="32"/>
    </location>
</feature>